<dbReference type="AlphaFoldDB" id="A0AAN7SC36"/>
<protein>
    <recommendedName>
        <fullName evidence="3">Endonuclease-reverse transcriptase</fullName>
    </recommendedName>
</protein>
<evidence type="ECO:0000313" key="2">
    <source>
        <dbReference type="Proteomes" id="UP001353858"/>
    </source>
</evidence>
<accession>A0AAN7SC36</accession>
<dbReference type="EMBL" id="JARPUR010000007">
    <property type="protein sequence ID" value="KAK4873497.1"/>
    <property type="molecule type" value="Genomic_DNA"/>
</dbReference>
<name>A0AAN7SC36_9COLE</name>
<sequence length="111" mass="13151">MKNNRSPGDDGIVIEAIKEGGLARTKVKDAVLRIAELKWNWAGHVARLKDERWTRRMIEWRPRQDAFRSRDRPPTRWADDVKRVAGNWIQIAQDRNKWNGLKEAYVQQWTT</sequence>
<proteinExistence type="predicted"/>
<dbReference type="Proteomes" id="UP001353858">
    <property type="component" value="Unassembled WGS sequence"/>
</dbReference>
<comment type="caution">
    <text evidence="1">The sequence shown here is derived from an EMBL/GenBank/DDBJ whole genome shotgun (WGS) entry which is preliminary data.</text>
</comment>
<keyword evidence="2" id="KW-1185">Reference proteome</keyword>
<reference evidence="2" key="1">
    <citation type="submission" date="2023-01" db="EMBL/GenBank/DDBJ databases">
        <title>Key to firefly adult light organ development and bioluminescence: homeobox transcription factors regulate luciferase expression and transportation to peroxisome.</title>
        <authorList>
            <person name="Fu X."/>
        </authorList>
    </citation>
    <scope>NUCLEOTIDE SEQUENCE [LARGE SCALE GENOMIC DNA]</scope>
</reference>
<gene>
    <name evidence="1" type="ORF">RN001_015526</name>
</gene>
<evidence type="ECO:0000313" key="1">
    <source>
        <dbReference type="EMBL" id="KAK4873497.1"/>
    </source>
</evidence>
<evidence type="ECO:0008006" key="3">
    <source>
        <dbReference type="Google" id="ProtNLM"/>
    </source>
</evidence>
<organism evidence="1 2">
    <name type="scientific">Aquatica leii</name>
    <dbReference type="NCBI Taxonomy" id="1421715"/>
    <lineage>
        <taxon>Eukaryota</taxon>
        <taxon>Metazoa</taxon>
        <taxon>Ecdysozoa</taxon>
        <taxon>Arthropoda</taxon>
        <taxon>Hexapoda</taxon>
        <taxon>Insecta</taxon>
        <taxon>Pterygota</taxon>
        <taxon>Neoptera</taxon>
        <taxon>Endopterygota</taxon>
        <taxon>Coleoptera</taxon>
        <taxon>Polyphaga</taxon>
        <taxon>Elateriformia</taxon>
        <taxon>Elateroidea</taxon>
        <taxon>Lampyridae</taxon>
        <taxon>Luciolinae</taxon>
        <taxon>Aquatica</taxon>
    </lineage>
</organism>